<comment type="caution">
    <text evidence="1">The sequence shown here is derived from an EMBL/GenBank/DDBJ whole genome shotgun (WGS) entry which is preliminary data.</text>
</comment>
<evidence type="ECO:0000313" key="2">
    <source>
        <dbReference type="Proteomes" id="UP000078504"/>
    </source>
</evidence>
<accession>A0A1B7HMG9</accession>
<name>A0A1B7HMG9_9ENTR</name>
<dbReference type="AlphaFoldDB" id="A0A1B7HMG9"/>
<evidence type="ECO:0000313" key="1">
    <source>
        <dbReference type="EMBL" id="OAT16803.1"/>
    </source>
</evidence>
<reference evidence="1 2" key="1">
    <citation type="submission" date="2016-04" db="EMBL/GenBank/DDBJ databases">
        <title>ATOL: Assembling a taxonomically balanced genome-scale reconstruction of the evolutionary history of the Enterobacteriaceae.</title>
        <authorList>
            <person name="Plunkett G.III."/>
            <person name="Neeno-Eckwall E.C."/>
            <person name="Glasner J.D."/>
            <person name="Perna N.T."/>
        </authorList>
    </citation>
    <scope>NUCLEOTIDE SEQUENCE [LARGE SCALE GENOMIC DNA]</scope>
    <source>
        <strain evidence="1 2">ATCC 51604</strain>
    </source>
</reference>
<protein>
    <submittedName>
        <fullName evidence="1">Uncharacterized protein</fullName>
    </submittedName>
</protein>
<dbReference type="EMBL" id="LXEP01000045">
    <property type="protein sequence ID" value="OAT16803.1"/>
    <property type="molecule type" value="Genomic_DNA"/>
</dbReference>
<gene>
    <name evidence="1" type="ORF">M977_04422</name>
</gene>
<dbReference type="PATRIC" id="fig|1354253.4.peg.4541"/>
<organism evidence="1 2">
    <name type="scientific">Buttiauxella gaviniae ATCC 51604</name>
    <dbReference type="NCBI Taxonomy" id="1354253"/>
    <lineage>
        <taxon>Bacteria</taxon>
        <taxon>Pseudomonadati</taxon>
        <taxon>Pseudomonadota</taxon>
        <taxon>Gammaproteobacteria</taxon>
        <taxon>Enterobacterales</taxon>
        <taxon>Enterobacteriaceae</taxon>
        <taxon>Buttiauxella</taxon>
    </lineage>
</organism>
<dbReference type="RefSeq" id="WP_064518906.1">
    <property type="nucleotide sequence ID" value="NZ_LXEP01000045.1"/>
</dbReference>
<dbReference type="Proteomes" id="UP000078504">
    <property type="component" value="Unassembled WGS sequence"/>
</dbReference>
<sequence length="125" mass="13732">MKLNDQAAQIALMNGGFLMAGDYTTSISQGEVINVTERTGLVVDKVECIALINAPLSMVLATCRESKDQYLPFYNELAFELPHQAAMAQMLNDAGEGFDLDDLLDIESLDAAVTVVHVERWLHSE</sequence>
<proteinExistence type="predicted"/>